<evidence type="ECO:0000313" key="2">
    <source>
        <dbReference type="EMBL" id="MTV40936.1"/>
    </source>
</evidence>
<evidence type="ECO:0000313" key="3">
    <source>
        <dbReference type="Proteomes" id="UP000475582"/>
    </source>
</evidence>
<reference evidence="2 3" key="1">
    <citation type="submission" date="2019-11" db="EMBL/GenBank/DDBJ databases">
        <title>Type strains purchased from KCTC, JCM and DSMZ.</title>
        <authorList>
            <person name="Lu H."/>
        </authorList>
    </citation>
    <scope>NUCLEOTIDE SEQUENCE [LARGE SCALE GENOMIC DNA]</scope>
    <source>
        <strain evidence="2 3">KCTC 22382</strain>
    </source>
</reference>
<dbReference type="SUPFAM" id="SSF52317">
    <property type="entry name" value="Class I glutamine amidotransferase-like"/>
    <property type="match status" value="1"/>
</dbReference>
<proteinExistence type="predicted"/>
<evidence type="ECO:0000259" key="1">
    <source>
        <dbReference type="Pfam" id="PF00117"/>
    </source>
</evidence>
<protein>
    <submittedName>
        <fullName evidence="2">Glutamine amidotransferase</fullName>
    </submittedName>
</protein>
<dbReference type="NCBIfam" id="NF005458">
    <property type="entry name" value="PRK07053.1"/>
    <property type="match status" value="1"/>
</dbReference>
<dbReference type="PANTHER" id="PTHR42695:SF5">
    <property type="entry name" value="GLUTAMINE AMIDOTRANSFERASE YLR126C-RELATED"/>
    <property type="match status" value="1"/>
</dbReference>
<feature type="domain" description="Glutamine amidotransferase" evidence="1">
    <location>
        <begin position="27"/>
        <end position="178"/>
    </location>
</feature>
<keyword evidence="3" id="KW-1185">Reference proteome</keyword>
<keyword evidence="2" id="KW-0808">Transferase</keyword>
<dbReference type="Pfam" id="PF00117">
    <property type="entry name" value="GATase"/>
    <property type="match status" value="1"/>
</dbReference>
<sequence>MNCIALYHVGFEDLGTFAAPLEARGYHIRYQHAGTPLTAAQWCQADLVVVLGGPVGVNDASLYPWLADEIAGIKLRLQLKKPTLGVCLGAQLMAVALGGEVQGRAAGKEIGWSPVEVCEYAGPLAHLRGVPVLHWHGDNIRLPEGIPSIAWTQGTPCQAFLVGDHALGIQFHAEFDPAALEQWLTGHAVELQQAGVDLHRLREDTQRHGAELGLAGRALIDAWLT</sequence>
<dbReference type="RefSeq" id="WP_155467023.1">
    <property type="nucleotide sequence ID" value="NZ_WNKY01000043.1"/>
</dbReference>
<dbReference type="InterPro" id="IPR029062">
    <property type="entry name" value="Class_I_gatase-like"/>
</dbReference>
<dbReference type="OrthoDB" id="9813383at2"/>
<dbReference type="InterPro" id="IPR044992">
    <property type="entry name" value="ChyE-like"/>
</dbReference>
<dbReference type="CDD" id="cd01741">
    <property type="entry name" value="GATase1_1"/>
    <property type="match status" value="1"/>
</dbReference>
<accession>A0A6L6PP70</accession>
<dbReference type="Gene3D" id="3.40.50.880">
    <property type="match status" value="1"/>
</dbReference>
<dbReference type="AlphaFoldDB" id="A0A6L6PP70"/>
<dbReference type="GO" id="GO:0005829">
    <property type="term" value="C:cytosol"/>
    <property type="evidence" value="ECO:0007669"/>
    <property type="project" value="TreeGrafter"/>
</dbReference>
<gene>
    <name evidence="2" type="ORF">GM676_25560</name>
</gene>
<dbReference type="InterPro" id="IPR017926">
    <property type="entry name" value="GATASE"/>
</dbReference>
<dbReference type="EMBL" id="WNKY01000043">
    <property type="protein sequence ID" value="MTV40936.1"/>
    <property type="molecule type" value="Genomic_DNA"/>
</dbReference>
<dbReference type="GO" id="GO:0016740">
    <property type="term" value="F:transferase activity"/>
    <property type="evidence" value="ECO:0007669"/>
    <property type="project" value="UniProtKB-KW"/>
</dbReference>
<dbReference type="PROSITE" id="PS51273">
    <property type="entry name" value="GATASE_TYPE_1"/>
    <property type="match status" value="1"/>
</dbReference>
<organism evidence="2 3">
    <name type="scientific">Duganella radicis</name>
    <dbReference type="NCBI Taxonomy" id="551988"/>
    <lineage>
        <taxon>Bacteria</taxon>
        <taxon>Pseudomonadati</taxon>
        <taxon>Pseudomonadota</taxon>
        <taxon>Betaproteobacteria</taxon>
        <taxon>Burkholderiales</taxon>
        <taxon>Oxalobacteraceae</taxon>
        <taxon>Telluria group</taxon>
        <taxon>Duganella</taxon>
    </lineage>
</organism>
<keyword evidence="2" id="KW-0315">Glutamine amidotransferase</keyword>
<name>A0A6L6PP70_9BURK</name>
<dbReference type="PANTHER" id="PTHR42695">
    <property type="entry name" value="GLUTAMINE AMIDOTRANSFERASE YLR126C-RELATED"/>
    <property type="match status" value="1"/>
</dbReference>
<comment type="caution">
    <text evidence="2">The sequence shown here is derived from an EMBL/GenBank/DDBJ whole genome shotgun (WGS) entry which is preliminary data.</text>
</comment>
<dbReference type="Proteomes" id="UP000475582">
    <property type="component" value="Unassembled WGS sequence"/>
</dbReference>